<gene>
    <name evidence="1" type="ORF">J2787_003906</name>
</gene>
<comment type="caution">
    <text evidence="1">The sequence shown here is derived from an EMBL/GenBank/DDBJ whole genome shotgun (WGS) entry which is preliminary data.</text>
</comment>
<dbReference type="EMBL" id="JAVDQY010000005">
    <property type="protein sequence ID" value="MDR6528469.1"/>
    <property type="molecule type" value="Genomic_DNA"/>
</dbReference>
<dbReference type="Proteomes" id="UP001184861">
    <property type="component" value="Unassembled WGS sequence"/>
</dbReference>
<protein>
    <submittedName>
        <fullName evidence="1">Uncharacterized protein</fullName>
    </submittedName>
</protein>
<reference evidence="1" key="1">
    <citation type="submission" date="2023-07" db="EMBL/GenBank/DDBJ databases">
        <title>Sorghum-associated microbial communities from plants grown in Nebraska, USA.</title>
        <authorList>
            <person name="Schachtman D."/>
        </authorList>
    </citation>
    <scope>NUCLEOTIDE SEQUENCE</scope>
    <source>
        <strain evidence="1">DS2360</strain>
    </source>
</reference>
<name>A0AAE4C5E4_9FLAO</name>
<accession>A0AAE4C5E4</accession>
<proteinExistence type="predicted"/>
<dbReference type="AlphaFoldDB" id="A0AAE4C5E4"/>
<organism evidence="1 2">
    <name type="scientific">Chryseobacterium rhizosphaerae</name>
    <dbReference type="NCBI Taxonomy" id="395937"/>
    <lineage>
        <taxon>Bacteria</taxon>
        <taxon>Pseudomonadati</taxon>
        <taxon>Bacteroidota</taxon>
        <taxon>Flavobacteriia</taxon>
        <taxon>Flavobacteriales</taxon>
        <taxon>Weeksellaceae</taxon>
        <taxon>Chryseobacterium group</taxon>
        <taxon>Chryseobacterium</taxon>
    </lineage>
</organism>
<evidence type="ECO:0000313" key="2">
    <source>
        <dbReference type="Proteomes" id="UP001184861"/>
    </source>
</evidence>
<sequence length="41" mass="4898">MTIKINRKVKVIVFFMVRKNKQPENAKDIFKIINYGNSKKD</sequence>
<evidence type="ECO:0000313" key="1">
    <source>
        <dbReference type="EMBL" id="MDR6528469.1"/>
    </source>
</evidence>